<comment type="caution">
    <text evidence="5">The sequence shown here is derived from an EMBL/GenBank/DDBJ whole genome shotgun (WGS) entry which is preliminary data.</text>
</comment>
<sequence length="196" mass="21992">MLEEGFMELKSLLEFIRLQRHDFLNHLQVISGFIQMNKGEKAREYLLEVARELERLAKIIHLQMPEATAAFLAALAGAANLQVEVDYDIQCNLADCSVSGEQVGTALETAFFQALSCLSSPEVTNRRLEITLRESEDCYTCRLVFPAVTPCEPLKEKISAVNRLLAGHDGRAEVVEVQKDGESSFEILLVFSRRES</sequence>
<evidence type="ECO:0000313" key="6">
    <source>
        <dbReference type="Proteomes" id="UP000271256"/>
    </source>
</evidence>
<dbReference type="Proteomes" id="UP000271256">
    <property type="component" value="Unassembled WGS sequence"/>
</dbReference>
<dbReference type="OrthoDB" id="1634477at2"/>
<evidence type="ECO:0000259" key="4">
    <source>
        <dbReference type="Pfam" id="PF14689"/>
    </source>
</evidence>
<protein>
    <submittedName>
        <fullName evidence="5">Histidine kinase</fullName>
    </submittedName>
</protein>
<dbReference type="InterPro" id="IPR016120">
    <property type="entry name" value="Sig_transdc_His_kin_SpoOB"/>
</dbReference>
<name>A0A494WVZ2_9FIRM</name>
<evidence type="ECO:0000256" key="1">
    <source>
        <dbReference type="ARBA" id="ARBA00022553"/>
    </source>
</evidence>
<keyword evidence="3 5" id="KW-0418">Kinase</keyword>
<keyword evidence="6" id="KW-1185">Reference proteome</keyword>
<dbReference type="GO" id="GO:0000155">
    <property type="term" value="F:phosphorelay sensor kinase activity"/>
    <property type="evidence" value="ECO:0007669"/>
    <property type="project" value="InterPro"/>
</dbReference>
<proteinExistence type="predicted"/>
<dbReference type="Gene3D" id="1.10.287.130">
    <property type="match status" value="1"/>
</dbReference>
<dbReference type="InterPro" id="IPR039506">
    <property type="entry name" value="SPOB_a"/>
</dbReference>
<dbReference type="AlphaFoldDB" id="A0A494WVZ2"/>
<keyword evidence="2" id="KW-0808">Transferase</keyword>
<reference evidence="5 6" key="1">
    <citation type="submission" date="2018-10" db="EMBL/GenBank/DDBJ databases">
        <authorList>
            <person name="Grouzdev D.S."/>
            <person name="Krutkina M.S."/>
            <person name="Tourova T.P."/>
            <person name="Nazina T.N."/>
        </authorList>
    </citation>
    <scope>NUCLEOTIDE SEQUENCE [LARGE SCALE GENOMIC DNA]</scope>
    <source>
        <strain evidence="5 6">435</strain>
    </source>
</reference>
<dbReference type="SUPFAM" id="SSF55890">
    <property type="entry name" value="Sporulation response regulatory protein Spo0B"/>
    <property type="match status" value="1"/>
</dbReference>
<dbReference type="RefSeq" id="WP_121452074.1">
    <property type="nucleotide sequence ID" value="NZ_RBWE01000001.1"/>
</dbReference>
<accession>A0A494WVZ2</accession>
<gene>
    <name evidence="5" type="ORF">D7024_12380</name>
</gene>
<evidence type="ECO:0000256" key="3">
    <source>
        <dbReference type="ARBA" id="ARBA00022777"/>
    </source>
</evidence>
<dbReference type="Pfam" id="PF14689">
    <property type="entry name" value="SPOB_a"/>
    <property type="match status" value="1"/>
</dbReference>
<organism evidence="5 6">
    <name type="scientific">Desulfofundulus salinus</name>
    <dbReference type="NCBI Taxonomy" id="2419843"/>
    <lineage>
        <taxon>Bacteria</taxon>
        <taxon>Bacillati</taxon>
        <taxon>Bacillota</taxon>
        <taxon>Clostridia</taxon>
        <taxon>Eubacteriales</taxon>
        <taxon>Peptococcaceae</taxon>
        <taxon>Desulfofundulus</taxon>
    </lineage>
</organism>
<keyword evidence="1" id="KW-0597">Phosphoprotein</keyword>
<evidence type="ECO:0000313" key="5">
    <source>
        <dbReference type="EMBL" id="RKO67669.1"/>
    </source>
</evidence>
<evidence type="ECO:0000256" key="2">
    <source>
        <dbReference type="ARBA" id="ARBA00022679"/>
    </source>
</evidence>
<feature type="domain" description="SpoOB alpha-helical" evidence="4">
    <location>
        <begin position="1"/>
        <end position="60"/>
    </location>
</feature>
<dbReference type="EMBL" id="RBWE01000001">
    <property type="protein sequence ID" value="RKO67669.1"/>
    <property type="molecule type" value="Genomic_DNA"/>
</dbReference>